<dbReference type="InterPro" id="IPR001810">
    <property type="entry name" value="F-box_dom"/>
</dbReference>
<dbReference type="OrthoDB" id="3945550at2759"/>
<dbReference type="STRING" id="112498.A0A2D3UME5"/>
<dbReference type="PROSITE" id="PS50181">
    <property type="entry name" value="FBOX"/>
    <property type="match status" value="1"/>
</dbReference>
<feature type="domain" description="F-box" evidence="1">
    <location>
        <begin position="3"/>
        <end position="48"/>
    </location>
</feature>
<organism evidence="2 3">
    <name type="scientific">Ramularia collo-cygni</name>
    <dbReference type="NCBI Taxonomy" id="112498"/>
    <lineage>
        <taxon>Eukaryota</taxon>
        <taxon>Fungi</taxon>
        <taxon>Dikarya</taxon>
        <taxon>Ascomycota</taxon>
        <taxon>Pezizomycotina</taxon>
        <taxon>Dothideomycetes</taxon>
        <taxon>Dothideomycetidae</taxon>
        <taxon>Mycosphaerellales</taxon>
        <taxon>Mycosphaerellaceae</taxon>
        <taxon>Ramularia</taxon>
    </lineage>
</organism>
<protein>
    <recommendedName>
        <fullName evidence="1">F-box domain-containing protein</fullName>
    </recommendedName>
</protein>
<sequence>MTSITLNTLPADILLLISKYLDSTMLLNLALVDKQIYASACQTMFRSITLKAANLRADIDTWGHILLRNSAMEVVRHLRVDGGPEAVEHFPSSKDEASETDFTPLLAFLNKLSALTRITWTCVSQFPEAILDAIHHRFPSCQVHLDKLRLYSVFDTSLHAYEERLLSSPNLHTVRCGINIGHDKVFLRVLSLARNIKNLDLNNGKDCVVLPKAYLEIPQDSPWLLAKGPPSHLESLVYPGSLDLVTLTMWMNAIDTTTRLRNLVLENIWGHKARPDSFEYMRQMCDFRMLDKLDLHVPTTSSDVDENALAVAARSFLCSLRPLSTLTLSGDLDYTLLRLVLEHHGQKLRTLNLNPSVGNIYPDGIYLNRVAGTSQELSLLLSHCLLLKELSIPIPRTCGDKHETAIYSVIGSLPRLQNVHIILDARNPAYFEEPELWDEEEIPTATDFDNWDNEFLGNWAPEQGLGPRKGSTRKAFINSAIDEILVQRIFEIIDAAKPECSLSLEEVSFTALPGGYTGDGVTSVGIVDVCDIMAKHWIVRRNPRDDKRDQIDCMEWSGDFSRFETREARRGISRDEGYFEWDCG</sequence>
<keyword evidence="3" id="KW-1185">Reference proteome</keyword>
<evidence type="ECO:0000259" key="1">
    <source>
        <dbReference type="PROSITE" id="PS50181"/>
    </source>
</evidence>
<dbReference type="EMBL" id="FJUY01000001">
    <property type="protein sequence ID" value="CZT15201.1"/>
    <property type="molecule type" value="Genomic_DNA"/>
</dbReference>
<dbReference type="AlphaFoldDB" id="A0A2D3UME5"/>
<accession>A0A2D3UME5</accession>
<dbReference type="GeneID" id="35606859"/>
<evidence type="ECO:0000313" key="3">
    <source>
        <dbReference type="Proteomes" id="UP000225277"/>
    </source>
</evidence>
<proteinExistence type="predicted"/>
<dbReference type="Proteomes" id="UP000225277">
    <property type="component" value="Unassembled WGS sequence"/>
</dbReference>
<dbReference type="RefSeq" id="XP_023622098.1">
    <property type="nucleotide sequence ID" value="XM_023766330.1"/>
</dbReference>
<gene>
    <name evidence="2" type="ORF">RCC_12307</name>
</gene>
<dbReference type="Gene3D" id="3.80.10.10">
    <property type="entry name" value="Ribonuclease Inhibitor"/>
    <property type="match status" value="1"/>
</dbReference>
<dbReference type="InterPro" id="IPR032675">
    <property type="entry name" value="LRR_dom_sf"/>
</dbReference>
<reference evidence="2 3" key="1">
    <citation type="submission" date="2016-03" db="EMBL/GenBank/DDBJ databases">
        <authorList>
            <person name="Ploux O."/>
        </authorList>
    </citation>
    <scope>NUCLEOTIDE SEQUENCE [LARGE SCALE GENOMIC DNA]</scope>
    <source>
        <strain evidence="2 3">URUG2</strain>
    </source>
</reference>
<name>A0A2D3UME5_9PEZI</name>
<evidence type="ECO:0000313" key="2">
    <source>
        <dbReference type="EMBL" id="CZT15201.1"/>
    </source>
</evidence>